<accession>A0A0A7GIT2</accession>
<reference evidence="3 4" key="1">
    <citation type="journal article" date="2015" name="Appl. Environ. Microbiol.">
        <title>The Geoglobus acetivorans genome: Fe(III) reduction, acetate utilization, autotrophic growth, and degradation of aromatic compounds in a hyperthermophilic archaeon.</title>
        <authorList>
            <person name="Mardanov A.V."/>
            <person name="Slododkina G.B."/>
            <person name="Slobodkin A.I."/>
            <person name="Beletsky A.V."/>
            <person name="Gavrilov S.N."/>
            <person name="Kublanov I.V."/>
            <person name="Bonch-Osmolovskaya E.A."/>
            <person name="Skryabin K.G."/>
            <person name="Ravin N.V."/>
        </authorList>
    </citation>
    <scope>NUCLEOTIDE SEQUENCE [LARGE SCALE GENOMIC DNA]</scope>
    <source>
        <strain evidence="3 4">SBH6</strain>
    </source>
</reference>
<keyword evidence="2" id="KW-1133">Transmembrane helix</keyword>
<dbReference type="HOGENOM" id="CLU_726854_0_0_2"/>
<evidence type="ECO:0000313" key="4">
    <source>
        <dbReference type="Proteomes" id="UP000030624"/>
    </source>
</evidence>
<feature type="coiled-coil region" evidence="1">
    <location>
        <begin position="139"/>
        <end position="173"/>
    </location>
</feature>
<dbReference type="KEGG" id="gac:GACE_1768"/>
<keyword evidence="2" id="KW-0812">Transmembrane</keyword>
<name>A0A0A7GIT2_GEOAI</name>
<evidence type="ECO:0000256" key="2">
    <source>
        <dbReference type="SAM" id="Phobius"/>
    </source>
</evidence>
<evidence type="ECO:0000313" key="3">
    <source>
        <dbReference type="EMBL" id="AIY90796.1"/>
    </source>
</evidence>
<dbReference type="Proteomes" id="UP000030624">
    <property type="component" value="Chromosome"/>
</dbReference>
<feature type="coiled-coil region" evidence="1">
    <location>
        <begin position="313"/>
        <end position="347"/>
    </location>
</feature>
<protein>
    <submittedName>
        <fullName evidence="3">Uncharacterized protein</fullName>
    </submittedName>
</protein>
<proteinExistence type="predicted"/>
<organism evidence="3 4">
    <name type="scientific">Geoglobus acetivorans</name>
    <dbReference type="NCBI Taxonomy" id="565033"/>
    <lineage>
        <taxon>Archaea</taxon>
        <taxon>Methanobacteriati</taxon>
        <taxon>Methanobacteriota</taxon>
        <taxon>Archaeoglobi</taxon>
        <taxon>Archaeoglobales</taxon>
        <taxon>Archaeoglobaceae</taxon>
        <taxon>Geoglobus</taxon>
    </lineage>
</organism>
<gene>
    <name evidence="3" type="ORF">GACE_1768</name>
</gene>
<dbReference type="AlphaFoldDB" id="A0A0A7GIT2"/>
<dbReference type="EMBL" id="CP009552">
    <property type="protein sequence ID" value="AIY90796.1"/>
    <property type="molecule type" value="Genomic_DNA"/>
</dbReference>
<dbReference type="eggNOG" id="ENOG502N56P">
    <property type="taxonomic scope" value="Archaea"/>
</dbReference>
<sequence length="380" mass="44763">MSDGMGEVSDIYEFVTKILNPRLNHVIGLLQSHKSNKRNLEYRVDSISVRWRPVEELIIGKINDWRDGIYKKYGNREFELIKRDFLKDYHNLILNLYPELKKLDISLSKEVFENLYELGRVLEQQLTGYIELFSYYNVMVEQDINMSNLKEKIAFLERSLREMEEECEKLVNRIGDRGGKTRVEDFHDLITKLINPKLNNVIGLLYGHGGIEEKTNRVDYTTVKHSTIEAHLAKEIEEWRDEIYKKYNGKNLLSIKEELIEDYYKFFKQLYDKLMRINRAIAKDVFQILYVLGENLEESLSGEKTHFSVYDMIIEKNKEISKLKNSIIVLENKIKEKKSLINDMSSEYKKYGKSQFKKGIALGFIMGIAVMSALVYLLFL</sequence>
<keyword evidence="2" id="KW-0472">Membrane</keyword>
<evidence type="ECO:0000256" key="1">
    <source>
        <dbReference type="SAM" id="Coils"/>
    </source>
</evidence>
<feature type="transmembrane region" description="Helical" evidence="2">
    <location>
        <begin position="359"/>
        <end position="379"/>
    </location>
</feature>
<keyword evidence="1" id="KW-0175">Coiled coil</keyword>